<dbReference type="Pfam" id="PF01242">
    <property type="entry name" value="PTPS"/>
    <property type="match status" value="1"/>
</dbReference>
<feature type="active site" description="Charge relay system" evidence="9">
    <location>
        <position position="129"/>
    </location>
</feature>
<dbReference type="GO" id="GO:0070497">
    <property type="term" value="F:6-carboxytetrahydropterin synthase activity"/>
    <property type="evidence" value="ECO:0007669"/>
    <property type="project" value="UniProtKB-EC"/>
</dbReference>
<comment type="similarity">
    <text evidence="2 8">Belongs to the PTPS family. QueD subfamily.</text>
</comment>
<dbReference type="SUPFAM" id="SSF55620">
    <property type="entry name" value="Tetrahydrobiopterin biosynthesis enzymes-like"/>
    <property type="match status" value="1"/>
</dbReference>
<keyword evidence="5 8" id="KW-0862">Zinc</keyword>
<feature type="active site" description="Proton acceptor" evidence="9">
    <location>
        <position position="23"/>
    </location>
</feature>
<evidence type="ECO:0000256" key="6">
    <source>
        <dbReference type="ARBA" id="ARBA00023239"/>
    </source>
</evidence>
<organism evidence="11 12">
    <name type="scientific">Candidatus Avidehalobacter gallistercoris</name>
    <dbReference type="NCBI Taxonomy" id="2840694"/>
    <lineage>
        <taxon>Bacteria</taxon>
        <taxon>Bacillati</taxon>
        <taxon>Bacillota</taxon>
        <taxon>Clostridia</taxon>
        <taxon>Eubacteriales</taxon>
        <taxon>Peptococcaceae</taxon>
        <taxon>Peptococcaceae incertae sedis</taxon>
        <taxon>Candidatus Avidehalobacter</taxon>
    </lineage>
</organism>
<feature type="binding site" evidence="10">
    <location>
        <position position="27"/>
    </location>
    <ligand>
        <name>Zn(2+)</name>
        <dbReference type="ChEBI" id="CHEBI:29105"/>
    </ligand>
</feature>
<reference evidence="11" key="2">
    <citation type="journal article" date="2021" name="PeerJ">
        <title>Extensive microbial diversity within the chicken gut microbiome revealed by metagenomics and culture.</title>
        <authorList>
            <person name="Gilroy R."/>
            <person name="Ravi A."/>
            <person name="Getino M."/>
            <person name="Pursley I."/>
            <person name="Horton D.L."/>
            <person name="Alikhan N.F."/>
            <person name="Baker D."/>
            <person name="Gharbi K."/>
            <person name="Hall N."/>
            <person name="Watson M."/>
            <person name="Adriaenssens E.M."/>
            <person name="Foster-Nyarko E."/>
            <person name="Jarju S."/>
            <person name="Secka A."/>
            <person name="Antonio M."/>
            <person name="Oren A."/>
            <person name="Chaudhuri R.R."/>
            <person name="La Ragione R."/>
            <person name="Hildebrand F."/>
            <person name="Pallen M.J."/>
        </authorList>
    </citation>
    <scope>NUCLEOTIDE SEQUENCE</scope>
    <source>
        <strain evidence="11">2830</strain>
    </source>
</reference>
<evidence type="ECO:0000256" key="3">
    <source>
        <dbReference type="ARBA" id="ARBA00018141"/>
    </source>
</evidence>
<dbReference type="GO" id="GO:0046872">
    <property type="term" value="F:metal ion binding"/>
    <property type="evidence" value="ECO:0007669"/>
    <property type="project" value="UniProtKB-KW"/>
</dbReference>
<evidence type="ECO:0000313" key="11">
    <source>
        <dbReference type="EMBL" id="HIU10282.1"/>
    </source>
</evidence>
<evidence type="ECO:0000256" key="10">
    <source>
        <dbReference type="PIRSR" id="PIRSR006113-2"/>
    </source>
</evidence>
<dbReference type="Proteomes" id="UP000824124">
    <property type="component" value="Unassembled WGS sequence"/>
</dbReference>
<dbReference type="Gene3D" id="3.30.479.10">
    <property type="entry name" value="6-pyruvoyl tetrahydropterin synthase/QueD"/>
    <property type="match status" value="1"/>
</dbReference>
<protein>
    <recommendedName>
        <fullName evidence="3 8">6-carboxy-5,6,7,8-tetrahydropterin synthase</fullName>
        <ecNumber evidence="8">4.-.-.-</ecNumber>
    </recommendedName>
</protein>
<evidence type="ECO:0000256" key="7">
    <source>
        <dbReference type="ARBA" id="ARBA00048807"/>
    </source>
</evidence>
<dbReference type="InterPro" id="IPR007115">
    <property type="entry name" value="6-PTP_synth/QueD"/>
</dbReference>
<dbReference type="GO" id="GO:0008616">
    <property type="term" value="P:tRNA queuosine(34) biosynthetic process"/>
    <property type="evidence" value="ECO:0007669"/>
    <property type="project" value="UniProtKB-KW"/>
</dbReference>
<accession>A0A9D1HJQ9</accession>
<evidence type="ECO:0000256" key="1">
    <source>
        <dbReference type="ARBA" id="ARBA00005061"/>
    </source>
</evidence>
<gene>
    <name evidence="11" type="primary">queD</name>
    <name evidence="11" type="ORF">IAB00_03415</name>
</gene>
<keyword evidence="6 8" id="KW-0456">Lyase</keyword>
<evidence type="ECO:0000256" key="9">
    <source>
        <dbReference type="PIRSR" id="PIRSR006113-1"/>
    </source>
</evidence>
<evidence type="ECO:0000256" key="2">
    <source>
        <dbReference type="ARBA" id="ARBA00008900"/>
    </source>
</evidence>
<keyword evidence="4 8" id="KW-0479">Metal-binding</keyword>
<evidence type="ECO:0000256" key="8">
    <source>
        <dbReference type="PIRNR" id="PIRNR006113"/>
    </source>
</evidence>
<evidence type="ECO:0000256" key="5">
    <source>
        <dbReference type="ARBA" id="ARBA00022833"/>
    </source>
</evidence>
<dbReference type="NCBIfam" id="TIGR03367">
    <property type="entry name" value="queuosine_QueD"/>
    <property type="match status" value="1"/>
</dbReference>
<feature type="binding site" evidence="10">
    <location>
        <position position="14"/>
    </location>
    <ligand>
        <name>Zn(2+)</name>
        <dbReference type="ChEBI" id="CHEBI:29105"/>
    </ligand>
</feature>
<feature type="active site" description="Charge relay system" evidence="9">
    <location>
        <position position="71"/>
    </location>
</feature>
<feature type="binding site" evidence="10">
    <location>
        <position position="29"/>
    </location>
    <ligand>
        <name>Zn(2+)</name>
        <dbReference type="ChEBI" id="CHEBI:29105"/>
    </ligand>
</feature>
<evidence type="ECO:0000313" key="12">
    <source>
        <dbReference type="Proteomes" id="UP000824124"/>
    </source>
</evidence>
<keyword evidence="8" id="KW-0671">Queuosine biosynthesis</keyword>
<dbReference type="AlphaFoldDB" id="A0A9D1HJQ9"/>
<comment type="pathway">
    <text evidence="1 8">Purine metabolism; 7-cyano-7-deazaguanine biosynthesis.</text>
</comment>
<dbReference type="PANTHER" id="PTHR12589">
    <property type="entry name" value="PYRUVOYL TETRAHYDROBIOPTERIN SYNTHASE"/>
    <property type="match status" value="1"/>
</dbReference>
<comment type="cofactor">
    <cofactor evidence="8 10">
        <name>Zn(2+)</name>
        <dbReference type="ChEBI" id="CHEBI:29105"/>
    </cofactor>
    <text evidence="8 10">Binds 1 zinc ion per subunit.</text>
</comment>
<dbReference type="PIRSF" id="PIRSF006113">
    <property type="entry name" value="PTP_synth"/>
    <property type="match status" value="1"/>
</dbReference>
<proteinExistence type="inferred from homology"/>
<comment type="caution">
    <text evidence="11">The sequence shown here is derived from an EMBL/GenBank/DDBJ whole genome shotgun (WGS) entry which is preliminary data.</text>
</comment>
<dbReference type="PANTHER" id="PTHR12589:SF7">
    <property type="entry name" value="6-PYRUVOYL TETRAHYDROBIOPTERIN SYNTHASE"/>
    <property type="match status" value="1"/>
</dbReference>
<evidence type="ECO:0000256" key="4">
    <source>
        <dbReference type="ARBA" id="ARBA00022723"/>
    </source>
</evidence>
<sequence length="139" mass="15674">MFSLQTETSFDAAHFLPDHPGLCRNLHGHRWRVVLEIAGADLQTAGAARGMLCDFAEVKAALKRITEKIDHKLLYEAASLAPETLAALQNEGFTLFELPFRPTAEELARWFYRAMSEAGFAPARVWVYETPENCAAYWE</sequence>
<comment type="catalytic activity">
    <reaction evidence="7 8">
        <text>7,8-dihydroneopterin 3'-triphosphate + H2O = 6-carboxy-5,6,7,8-tetrahydropterin + triphosphate + acetaldehyde + 2 H(+)</text>
        <dbReference type="Rhea" id="RHEA:27966"/>
        <dbReference type="ChEBI" id="CHEBI:15343"/>
        <dbReference type="ChEBI" id="CHEBI:15377"/>
        <dbReference type="ChEBI" id="CHEBI:15378"/>
        <dbReference type="ChEBI" id="CHEBI:18036"/>
        <dbReference type="ChEBI" id="CHEBI:58462"/>
        <dbReference type="ChEBI" id="CHEBI:61032"/>
        <dbReference type="EC" id="4.1.2.50"/>
    </reaction>
</comment>
<dbReference type="EC" id="4.-.-.-" evidence="8"/>
<dbReference type="EMBL" id="DVMH01000020">
    <property type="protein sequence ID" value="HIU10282.1"/>
    <property type="molecule type" value="Genomic_DNA"/>
</dbReference>
<reference evidence="11" key="1">
    <citation type="submission" date="2020-10" db="EMBL/GenBank/DDBJ databases">
        <authorList>
            <person name="Gilroy R."/>
        </authorList>
    </citation>
    <scope>NUCLEOTIDE SEQUENCE</scope>
    <source>
        <strain evidence="11">2830</strain>
    </source>
</reference>
<dbReference type="InterPro" id="IPR038418">
    <property type="entry name" value="6-PTP_synth/QueD_sf"/>
</dbReference>
<name>A0A9D1HJQ9_9FIRM</name>